<dbReference type="EMBL" id="JAMZIH010005174">
    <property type="protein sequence ID" value="KAJ1675779.1"/>
    <property type="molecule type" value="Genomic_DNA"/>
</dbReference>
<comment type="caution">
    <text evidence="1">The sequence shown here is derived from an EMBL/GenBank/DDBJ whole genome shotgun (WGS) entry which is preliminary data.</text>
</comment>
<organism evidence="1 2">
    <name type="scientific">Spiromyces aspiralis</name>
    <dbReference type="NCBI Taxonomy" id="68401"/>
    <lineage>
        <taxon>Eukaryota</taxon>
        <taxon>Fungi</taxon>
        <taxon>Fungi incertae sedis</taxon>
        <taxon>Zoopagomycota</taxon>
        <taxon>Kickxellomycotina</taxon>
        <taxon>Kickxellomycetes</taxon>
        <taxon>Kickxellales</taxon>
        <taxon>Kickxellaceae</taxon>
        <taxon>Spiromyces</taxon>
    </lineage>
</organism>
<accession>A0ACC1HGU0</accession>
<reference evidence="1" key="1">
    <citation type="submission" date="2022-06" db="EMBL/GenBank/DDBJ databases">
        <title>Phylogenomic reconstructions and comparative analyses of Kickxellomycotina fungi.</title>
        <authorList>
            <person name="Reynolds N.K."/>
            <person name="Stajich J.E."/>
            <person name="Barry K."/>
            <person name="Grigoriev I.V."/>
            <person name="Crous P."/>
            <person name="Smith M.E."/>
        </authorList>
    </citation>
    <scope>NUCLEOTIDE SEQUENCE</scope>
    <source>
        <strain evidence="1">RSA 2271</strain>
    </source>
</reference>
<gene>
    <name evidence="1" type="ORF">EV182_000586</name>
</gene>
<proteinExistence type="predicted"/>
<evidence type="ECO:0000313" key="1">
    <source>
        <dbReference type="EMBL" id="KAJ1675779.1"/>
    </source>
</evidence>
<protein>
    <submittedName>
        <fullName evidence="1">Uncharacterized protein</fullName>
    </submittedName>
</protein>
<dbReference type="Proteomes" id="UP001145114">
    <property type="component" value="Unassembled WGS sequence"/>
</dbReference>
<sequence>MQTTPNHPTSTATTDVLLSRMLQAIENLAESQKAMGERQDRTLQAVEKLGERQDRTLQAVEKLGERQDRTLQAVEKLGERLELRLEKQDETLNLLRESIVAQQRTPLSASRGTAWMSPPDFPTSTYSVRPRKAALMPSYYDAALYRRLATRWRDRLVHFQLYGLLEMLGNDWFEEWMEIYGRTTQEDLDRILAQVPKPSSPGEPWTEKTHQRVFGDLVKAVEVQLVGNGARAGLKWVDTHKTSLENRRKPDGIFARADAPAGKLAWRDVVAVCEFKGSRAQRDDSVLIGQLIQDFTNVAASQPRRFMLGMSVVAQGDVYVHLCTIDRIYYSFVGKLPRLASAGTTSGQKPPRPAHSNEGRAVMCFLQLLYKQLGQDRGYLAQGPEGLSEDIRLRDLPLASVEIDENDYQNATIKLLNDCPIGGRRGQLFGSRSWIYEAAVVHSSGNNNIMLAVLKIHWCRGEGASEIRAHRKVLQLGLPYVPQLRFAGIIKNNSDLRGEVLLIEDAGINIGYYFMRPESIHKLIDVFAGYIDLILEGTAGIGGTSVMHRDISMANLLVANDKPRVIDWGCGIAYPSSHDGSPPPLGQSVTGTTPYMSVRTLCQQDKHSYVDDLESVFLVYSHCLCLKYGNRASQWCKGMWDGSSELSCLLDKRKVWLESQNTYMREMDLKRCPDALSSLAVRLYELLFDPNLYGQLDNLAKRPDDPRLTHLTAAKWADAIHSVTKDIAPEGPMPCLDRLRSFASSSSLPTGPVSAADGA</sequence>
<evidence type="ECO:0000313" key="2">
    <source>
        <dbReference type="Proteomes" id="UP001145114"/>
    </source>
</evidence>
<name>A0ACC1HGU0_9FUNG</name>
<keyword evidence="2" id="KW-1185">Reference proteome</keyword>